<dbReference type="InterPro" id="IPR012337">
    <property type="entry name" value="RNaseH-like_sf"/>
</dbReference>
<keyword evidence="3" id="KW-1185">Reference proteome</keyword>
<protein>
    <recommendedName>
        <fullName evidence="1">Integrase core domain-containing protein</fullName>
    </recommendedName>
</protein>
<dbReference type="SUPFAM" id="SSF53098">
    <property type="entry name" value="Ribonuclease H-like"/>
    <property type="match status" value="1"/>
</dbReference>
<evidence type="ECO:0000313" key="3">
    <source>
        <dbReference type="Proteomes" id="UP000683360"/>
    </source>
</evidence>
<dbReference type="AlphaFoldDB" id="A0A8S3T2P5"/>
<name>A0A8S3T2P5_MYTED</name>
<dbReference type="InterPro" id="IPR036397">
    <property type="entry name" value="RNaseH_sf"/>
</dbReference>
<reference evidence="2" key="1">
    <citation type="submission" date="2021-03" db="EMBL/GenBank/DDBJ databases">
        <authorList>
            <person name="Bekaert M."/>
        </authorList>
    </citation>
    <scope>NUCLEOTIDE SEQUENCE</scope>
</reference>
<organism evidence="2 3">
    <name type="scientific">Mytilus edulis</name>
    <name type="common">Blue mussel</name>
    <dbReference type="NCBI Taxonomy" id="6550"/>
    <lineage>
        <taxon>Eukaryota</taxon>
        <taxon>Metazoa</taxon>
        <taxon>Spiralia</taxon>
        <taxon>Lophotrochozoa</taxon>
        <taxon>Mollusca</taxon>
        <taxon>Bivalvia</taxon>
        <taxon>Autobranchia</taxon>
        <taxon>Pteriomorphia</taxon>
        <taxon>Mytilida</taxon>
        <taxon>Mytiloidea</taxon>
        <taxon>Mytilidae</taxon>
        <taxon>Mytilinae</taxon>
        <taxon>Mytilus</taxon>
    </lineage>
</organism>
<evidence type="ECO:0000313" key="2">
    <source>
        <dbReference type="EMBL" id="CAG2227927.1"/>
    </source>
</evidence>
<dbReference type="PANTHER" id="PTHR46791">
    <property type="entry name" value="EXPRESSED PROTEIN"/>
    <property type="match status" value="1"/>
</dbReference>
<comment type="caution">
    <text evidence="2">The sequence shown here is derived from an EMBL/GenBank/DDBJ whole genome shotgun (WGS) entry which is preliminary data.</text>
</comment>
<dbReference type="Gene3D" id="3.30.420.10">
    <property type="entry name" value="Ribonuclease H-like superfamily/Ribonuclease H"/>
    <property type="match status" value="1"/>
</dbReference>
<dbReference type="PANTHER" id="PTHR46791:SF13">
    <property type="entry name" value="CLR5 DOMAIN-CONTAINING PROTEIN"/>
    <property type="match status" value="1"/>
</dbReference>
<gene>
    <name evidence="2" type="ORF">MEDL_40915</name>
</gene>
<accession>A0A8S3T2P5</accession>
<evidence type="ECO:0000259" key="1">
    <source>
        <dbReference type="Pfam" id="PF24764"/>
    </source>
</evidence>
<dbReference type="OrthoDB" id="6119988at2759"/>
<dbReference type="GO" id="GO:0003676">
    <property type="term" value="F:nucleic acid binding"/>
    <property type="evidence" value="ECO:0007669"/>
    <property type="project" value="InterPro"/>
</dbReference>
<feature type="domain" description="Integrase core" evidence="1">
    <location>
        <begin position="43"/>
        <end position="218"/>
    </location>
</feature>
<dbReference type="InterPro" id="IPR058913">
    <property type="entry name" value="Integrase_dom_put"/>
</dbReference>
<sequence>MHMKSLDQGLIVDQETVRQLMLILDPIGVMQRKRRRLNRRMYFNTGPNYTWHIDSNDKLKPYGIVINGCSDGFSRLIVWCKPQGNGKAASVTNHFIKAIQCRSGCPTIVRTDMGVENGIVQAMQKFLRRNHNDSRSGNNSVICGDSRLNQRIESWWNILRKQSLQFWIDLFQQMIQDGIFQATFLTKLGTLLLFEIIQADLDSVVSVWNKHRIRKSANTPLPSGKPAVLYSLPHLYGYEENCVMQTQ</sequence>
<dbReference type="Proteomes" id="UP000683360">
    <property type="component" value="Unassembled WGS sequence"/>
</dbReference>
<proteinExistence type="predicted"/>
<dbReference type="Pfam" id="PF24764">
    <property type="entry name" value="rva_4"/>
    <property type="match status" value="1"/>
</dbReference>
<dbReference type="EMBL" id="CAJPWZ010001983">
    <property type="protein sequence ID" value="CAG2227927.1"/>
    <property type="molecule type" value="Genomic_DNA"/>
</dbReference>